<dbReference type="InterPro" id="IPR050725">
    <property type="entry name" value="CysQ/Inositol_MonoPase"/>
</dbReference>
<dbReference type="InterPro" id="IPR000760">
    <property type="entry name" value="Inositol_monophosphatase-like"/>
</dbReference>
<evidence type="ECO:0000313" key="2">
    <source>
        <dbReference type="Proteomes" id="UP000702209"/>
    </source>
</evidence>
<dbReference type="Pfam" id="PF00459">
    <property type="entry name" value="Inositol_P"/>
    <property type="match status" value="1"/>
</dbReference>
<gene>
    <name evidence="1" type="ORF">IU459_02345</name>
</gene>
<dbReference type="RefSeq" id="WP_195127729.1">
    <property type="nucleotide sequence ID" value="NZ_JADLQX010000001.1"/>
</dbReference>
<keyword evidence="2" id="KW-1185">Reference proteome</keyword>
<dbReference type="Gene3D" id="3.30.540.10">
    <property type="entry name" value="Fructose-1,6-Bisphosphatase, subunit A, domain 1"/>
    <property type="match status" value="1"/>
</dbReference>
<name>A0ABS0CIF4_9NOCA</name>
<dbReference type="EMBL" id="JADLQX010000001">
    <property type="protein sequence ID" value="MBF6296379.1"/>
    <property type="molecule type" value="Genomic_DNA"/>
</dbReference>
<dbReference type="Proteomes" id="UP000702209">
    <property type="component" value="Unassembled WGS sequence"/>
</dbReference>
<dbReference type="PANTHER" id="PTHR43028:SF5">
    <property type="entry name" value="3'(2'),5'-BISPHOSPHATE NUCLEOTIDASE 1"/>
    <property type="match status" value="1"/>
</dbReference>
<evidence type="ECO:0008006" key="3">
    <source>
        <dbReference type="Google" id="ProtNLM"/>
    </source>
</evidence>
<dbReference type="Gene3D" id="3.40.190.80">
    <property type="match status" value="1"/>
</dbReference>
<dbReference type="PANTHER" id="PTHR43028">
    <property type="entry name" value="3'(2'),5'-BISPHOSPHATE NUCLEOTIDASE 1"/>
    <property type="match status" value="1"/>
</dbReference>
<evidence type="ECO:0000313" key="1">
    <source>
        <dbReference type="EMBL" id="MBF6296379.1"/>
    </source>
</evidence>
<protein>
    <recommendedName>
        <fullName evidence="3">Myo-inositol-1(Or 4)-monophosphatase</fullName>
    </recommendedName>
</protein>
<reference evidence="1 2" key="1">
    <citation type="submission" date="2020-10" db="EMBL/GenBank/DDBJ databases">
        <title>Identification of Nocardia species via Next-generation sequencing and recognition of intraspecies genetic diversity.</title>
        <authorList>
            <person name="Li P."/>
            <person name="Li P."/>
            <person name="Lu B."/>
        </authorList>
    </citation>
    <scope>NUCLEOTIDE SEQUENCE [LARGE SCALE GENOMIC DNA]</scope>
    <source>
        <strain evidence="1 2">BJ06-0157</strain>
    </source>
</reference>
<proteinExistence type="predicted"/>
<sequence length="311" mass="34308">MNGSITIPDLAQRIAGVVRQMIGEIRPRLIEAALTGRRGESENLRHTDNFLSEYDLWMHQRYKEVLIEHIPSFVYASEEADPEVIGDEAEPDLCVLVCPLDTSELAVRGLYGYTHVMVYSRTLARPVAAVVGDIFHSIQIYLAARDDSCNDRAFMITADGDEHVLDNPSRTSLSEALVTNYMMRPELRFQPLAEQRKFMSALSVPSPDGKARGRIGVDFGSIGLCHVAAGFSDAMIEFAKGFAIWDLSPGHYILHAAGGTVIDLHGAPIPLDYGLSSLSEIKTAMNRRQRFIAAGNPDLASEIQTTLHVRP</sequence>
<organism evidence="1 2">
    <name type="scientific">Nocardia amamiensis</name>
    <dbReference type="NCBI Taxonomy" id="404578"/>
    <lineage>
        <taxon>Bacteria</taxon>
        <taxon>Bacillati</taxon>
        <taxon>Actinomycetota</taxon>
        <taxon>Actinomycetes</taxon>
        <taxon>Mycobacteriales</taxon>
        <taxon>Nocardiaceae</taxon>
        <taxon>Nocardia</taxon>
    </lineage>
</organism>
<comment type="caution">
    <text evidence="1">The sequence shown here is derived from an EMBL/GenBank/DDBJ whole genome shotgun (WGS) entry which is preliminary data.</text>
</comment>
<accession>A0ABS0CIF4</accession>
<dbReference type="SUPFAM" id="SSF56655">
    <property type="entry name" value="Carbohydrate phosphatase"/>
    <property type="match status" value="1"/>
</dbReference>